<dbReference type="Gene3D" id="3.40.50.300">
    <property type="entry name" value="P-loop containing nucleotide triphosphate hydrolases"/>
    <property type="match status" value="1"/>
</dbReference>
<dbReference type="SUPFAM" id="SSF52540">
    <property type="entry name" value="P-loop containing nucleoside triphosphate hydrolases"/>
    <property type="match status" value="1"/>
</dbReference>
<dbReference type="EMBL" id="PQIB02000003">
    <property type="protein sequence ID" value="RLN30538.1"/>
    <property type="molecule type" value="Genomic_DNA"/>
</dbReference>
<dbReference type="InterPro" id="IPR027417">
    <property type="entry name" value="P-loop_NTPase"/>
</dbReference>
<dbReference type="OrthoDB" id="3027644at2759"/>
<proteinExistence type="predicted"/>
<reference evidence="3" key="1">
    <citation type="journal article" date="2019" name="Nat. Commun.">
        <title>The genome of broomcorn millet.</title>
        <authorList>
            <person name="Zou C."/>
            <person name="Miki D."/>
            <person name="Li D."/>
            <person name="Tang Q."/>
            <person name="Xiao L."/>
            <person name="Rajput S."/>
            <person name="Deng P."/>
            <person name="Jia W."/>
            <person name="Huang R."/>
            <person name="Zhang M."/>
            <person name="Sun Y."/>
            <person name="Hu J."/>
            <person name="Fu X."/>
            <person name="Schnable P.S."/>
            <person name="Li F."/>
            <person name="Zhang H."/>
            <person name="Feng B."/>
            <person name="Zhu X."/>
            <person name="Liu R."/>
            <person name="Schnable J.C."/>
            <person name="Zhu J.-K."/>
            <person name="Zhang H."/>
        </authorList>
    </citation>
    <scope>NUCLEOTIDE SEQUENCE [LARGE SCALE GENOMIC DNA]</scope>
</reference>
<gene>
    <name evidence="2" type="ORF">C2845_PM05G18190</name>
</gene>
<dbReference type="PANTHER" id="PTHR19338:SF45">
    <property type="entry name" value="RX N-TERMINAL DOMAIN-CONTAINING PROTEIN"/>
    <property type="match status" value="1"/>
</dbReference>
<feature type="domain" description="NB-ARC" evidence="1">
    <location>
        <begin position="36"/>
        <end position="124"/>
    </location>
</feature>
<dbReference type="GO" id="GO:0043531">
    <property type="term" value="F:ADP binding"/>
    <property type="evidence" value="ECO:0007669"/>
    <property type="project" value="InterPro"/>
</dbReference>
<dbReference type="InterPro" id="IPR002182">
    <property type="entry name" value="NB-ARC"/>
</dbReference>
<dbReference type="PANTHER" id="PTHR19338">
    <property type="entry name" value="TRANSLOCASE OF INNER MITOCHONDRIAL MEMBRANE 13 HOMOLOG"/>
    <property type="match status" value="1"/>
</dbReference>
<organism evidence="2 3">
    <name type="scientific">Panicum miliaceum</name>
    <name type="common">Proso millet</name>
    <name type="synonym">Broomcorn millet</name>
    <dbReference type="NCBI Taxonomy" id="4540"/>
    <lineage>
        <taxon>Eukaryota</taxon>
        <taxon>Viridiplantae</taxon>
        <taxon>Streptophyta</taxon>
        <taxon>Embryophyta</taxon>
        <taxon>Tracheophyta</taxon>
        <taxon>Spermatophyta</taxon>
        <taxon>Magnoliopsida</taxon>
        <taxon>Liliopsida</taxon>
        <taxon>Poales</taxon>
        <taxon>Poaceae</taxon>
        <taxon>PACMAD clade</taxon>
        <taxon>Panicoideae</taxon>
        <taxon>Panicodae</taxon>
        <taxon>Paniceae</taxon>
        <taxon>Panicinae</taxon>
        <taxon>Panicum</taxon>
        <taxon>Panicum sect. Panicum</taxon>
    </lineage>
</organism>
<name>A0A3L6T4K2_PANMI</name>
<dbReference type="AlphaFoldDB" id="A0A3L6T4K2"/>
<comment type="caution">
    <text evidence="2">The sequence shown here is derived from an EMBL/GenBank/DDBJ whole genome shotgun (WGS) entry which is preliminary data.</text>
</comment>
<protein>
    <recommendedName>
        <fullName evidence="1">NB-ARC domain-containing protein</fullName>
    </recommendedName>
</protein>
<keyword evidence="3" id="KW-1185">Reference proteome</keyword>
<evidence type="ECO:0000259" key="1">
    <source>
        <dbReference type="Pfam" id="PF00931"/>
    </source>
</evidence>
<dbReference type="Pfam" id="PF00931">
    <property type="entry name" value="NB-ARC"/>
    <property type="match status" value="1"/>
</dbReference>
<evidence type="ECO:0000313" key="3">
    <source>
        <dbReference type="Proteomes" id="UP000275267"/>
    </source>
</evidence>
<accession>A0A3L6T4K2</accession>
<evidence type="ECO:0000313" key="2">
    <source>
        <dbReference type="EMBL" id="RLN30538.1"/>
    </source>
</evidence>
<sequence length="149" mass="16792">MRRTSYASCTKHEVIDPRLSSLFEDGERLVGRYIDSQVGIISKWLIDDTDLQPHRMVVSIVRFGGLCKATLANQVFQKLKSKFSCTAFVSVSRSPNVNKVFNDAFLQVLESSSKTSADQNVEIARIQNELGFGALEYPQLVEMIRMQAE</sequence>
<dbReference type="Proteomes" id="UP000275267">
    <property type="component" value="Unassembled WGS sequence"/>
</dbReference>